<protein>
    <submittedName>
        <fullName evidence="2">Uncharacterized protein</fullName>
    </submittedName>
</protein>
<keyword evidence="3" id="KW-1185">Reference proteome</keyword>
<organism evidence="2 3">
    <name type="scientific">Pseudomonas phage ventosus</name>
    <dbReference type="NCBI Taxonomy" id="2048980"/>
    <lineage>
        <taxon>Viruses</taxon>
        <taxon>Duplodnaviria</taxon>
        <taxon>Heunggongvirae</taxon>
        <taxon>Uroviricota</taxon>
        <taxon>Caudoviricetes</taxon>
        <taxon>Vandenendeviridae</taxon>
        <taxon>Gorskivirinae</taxon>
        <taxon>Ventosusvirus</taxon>
        <taxon>Ventosusvirus ventosus</taxon>
    </lineage>
</organism>
<gene>
    <name evidence="2" type="ORF">CNR37_00028</name>
</gene>
<reference evidence="2 3" key="1">
    <citation type="submission" date="2017-09" db="EMBL/GenBank/DDBJ databases">
        <authorList>
            <person name="Ehlers B."/>
            <person name="Leendertz F.H."/>
        </authorList>
    </citation>
    <scope>NUCLEOTIDE SEQUENCE [LARGE SCALE GENOMIC DNA]</scope>
</reference>
<feature type="region of interest" description="Disordered" evidence="1">
    <location>
        <begin position="1"/>
        <end position="21"/>
    </location>
</feature>
<feature type="region of interest" description="Disordered" evidence="1">
    <location>
        <begin position="80"/>
        <end position="104"/>
    </location>
</feature>
<name>A0A2H4P7T1_9CAUD</name>
<evidence type="ECO:0000256" key="1">
    <source>
        <dbReference type="SAM" id="MobiDB-lite"/>
    </source>
</evidence>
<proteinExistence type="predicted"/>
<feature type="compositionally biased region" description="Basic and acidic residues" evidence="1">
    <location>
        <begin position="10"/>
        <end position="21"/>
    </location>
</feature>
<dbReference type="Proteomes" id="UP000241096">
    <property type="component" value="Segment"/>
</dbReference>
<evidence type="ECO:0000313" key="2">
    <source>
        <dbReference type="EMBL" id="ATW58235.1"/>
    </source>
</evidence>
<evidence type="ECO:0000313" key="3">
    <source>
        <dbReference type="Proteomes" id="UP000241096"/>
    </source>
</evidence>
<accession>A0A2H4P7T1</accession>
<sequence>MTIPNKGGRPTREEALAKSADKSELEGGLRILKRAFGPALNRMVEAATAADLTPEKQFKMAQDIANMYVALLKADKALKAQARGEGEDPSTDELPPATIFQLHA</sequence>
<dbReference type="EMBL" id="MG018930">
    <property type="protein sequence ID" value="ATW58235.1"/>
    <property type="molecule type" value="Genomic_DNA"/>
</dbReference>